<organism evidence="1 2">
    <name type="scientific">Plasmopara halstedii</name>
    <name type="common">Downy mildew of sunflower</name>
    <dbReference type="NCBI Taxonomy" id="4781"/>
    <lineage>
        <taxon>Eukaryota</taxon>
        <taxon>Sar</taxon>
        <taxon>Stramenopiles</taxon>
        <taxon>Oomycota</taxon>
        <taxon>Peronosporomycetes</taxon>
        <taxon>Peronosporales</taxon>
        <taxon>Peronosporaceae</taxon>
        <taxon>Plasmopara</taxon>
    </lineage>
</organism>
<dbReference type="Proteomes" id="UP000054928">
    <property type="component" value="Unassembled WGS sequence"/>
</dbReference>
<keyword evidence="2" id="KW-1185">Reference proteome</keyword>
<accession>A0A0P1AX50</accession>
<proteinExistence type="predicted"/>
<evidence type="ECO:0000313" key="2">
    <source>
        <dbReference type="Proteomes" id="UP000054928"/>
    </source>
</evidence>
<evidence type="ECO:0000313" key="1">
    <source>
        <dbReference type="EMBL" id="CEG46608.1"/>
    </source>
</evidence>
<protein>
    <submittedName>
        <fullName evidence="1">Uncharacterized protein</fullName>
    </submittedName>
</protein>
<dbReference type="RefSeq" id="XP_024582977.1">
    <property type="nucleotide sequence ID" value="XM_024717483.1"/>
</dbReference>
<sequence length="74" mass="8478">MSVSLAAIRAPYRSCETFLNRIANYADMAQTLISNQDVKWRSGMVGEETMTLWKNYARLHSGFSKIKLVISRHL</sequence>
<reference evidence="2" key="1">
    <citation type="submission" date="2014-09" db="EMBL/GenBank/DDBJ databases">
        <authorList>
            <person name="Sharma Rahul"/>
            <person name="Thines Marco"/>
        </authorList>
    </citation>
    <scope>NUCLEOTIDE SEQUENCE [LARGE SCALE GENOMIC DNA]</scope>
</reference>
<dbReference type="GeneID" id="36398263"/>
<dbReference type="AlphaFoldDB" id="A0A0P1AX50"/>
<name>A0A0P1AX50_PLAHL</name>
<dbReference type="EMBL" id="CCYD01002089">
    <property type="protein sequence ID" value="CEG46608.1"/>
    <property type="molecule type" value="Genomic_DNA"/>
</dbReference>